<dbReference type="PANTHER" id="PTHR21013:SF10">
    <property type="entry name" value="ATP SYNTHASE MITOCHONDRIAL F1 COMPLEX ASSEMBLY FACTOR 2"/>
    <property type="match status" value="1"/>
</dbReference>
<dbReference type="PANTHER" id="PTHR21013">
    <property type="entry name" value="ATP SYNTHASE MITOCHONDRIAL F1 COMPLEX ASSEMBLY FACTOR 2/ATP12 PROTEIN, MITOCHONDRIAL PRECURSOR"/>
    <property type="match status" value="1"/>
</dbReference>
<dbReference type="InterPro" id="IPR042272">
    <property type="entry name" value="ATP12_ATP_synth-F1-assembly_N"/>
</dbReference>
<evidence type="ECO:0000256" key="5">
    <source>
        <dbReference type="ARBA" id="ARBA00023186"/>
    </source>
</evidence>
<comment type="similarity">
    <text evidence="2">Belongs to the ATP12 family.</text>
</comment>
<dbReference type="WBParaSite" id="nRc.2.0.1.t22071-RA">
    <property type="protein sequence ID" value="nRc.2.0.1.t22071-RA"/>
    <property type="gene ID" value="nRc.2.0.1.g22071"/>
</dbReference>
<dbReference type="GO" id="GO:0033615">
    <property type="term" value="P:mitochondrial proton-transporting ATP synthase complex assembly"/>
    <property type="evidence" value="ECO:0007669"/>
    <property type="project" value="TreeGrafter"/>
</dbReference>
<organism evidence="6 7">
    <name type="scientific">Romanomermis culicivorax</name>
    <name type="common">Nematode worm</name>
    <dbReference type="NCBI Taxonomy" id="13658"/>
    <lineage>
        <taxon>Eukaryota</taxon>
        <taxon>Metazoa</taxon>
        <taxon>Ecdysozoa</taxon>
        <taxon>Nematoda</taxon>
        <taxon>Enoplea</taxon>
        <taxon>Dorylaimia</taxon>
        <taxon>Mermithida</taxon>
        <taxon>Mermithoidea</taxon>
        <taxon>Mermithidae</taxon>
        <taxon>Romanomermis</taxon>
    </lineage>
</organism>
<accession>A0A915J6J8</accession>
<dbReference type="SUPFAM" id="SSF160909">
    <property type="entry name" value="ATP12-like"/>
    <property type="match status" value="1"/>
</dbReference>
<dbReference type="InterPro" id="IPR011419">
    <property type="entry name" value="ATP12_ATP_synth-F1-assembly"/>
</dbReference>
<reference evidence="7" key="1">
    <citation type="submission" date="2022-11" db="UniProtKB">
        <authorList>
            <consortium name="WormBaseParasite"/>
        </authorList>
    </citation>
    <scope>IDENTIFICATION</scope>
</reference>
<evidence type="ECO:0000313" key="6">
    <source>
        <dbReference type="Proteomes" id="UP000887565"/>
    </source>
</evidence>
<protein>
    <submittedName>
        <fullName evidence="7">ATP synthase mitochondrial F1 complex assembly factor 2</fullName>
    </submittedName>
</protein>
<keyword evidence="4" id="KW-0496">Mitochondrion</keyword>
<keyword evidence="5" id="KW-0143">Chaperone</keyword>
<evidence type="ECO:0000256" key="3">
    <source>
        <dbReference type="ARBA" id="ARBA00022946"/>
    </source>
</evidence>
<dbReference type="Gene3D" id="3.30.2180.10">
    <property type="entry name" value="ATP12-like"/>
    <property type="match status" value="1"/>
</dbReference>
<dbReference type="OMA" id="WDPVLHW"/>
<keyword evidence="3" id="KW-0809">Transit peptide</keyword>
<proteinExistence type="inferred from homology"/>
<keyword evidence="6" id="KW-1185">Reference proteome</keyword>
<evidence type="ECO:0000256" key="2">
    <source>
        <dbReference type="ARBA" id="ARBA00008231"/>
    </source>
</evidence>
<evidence type="ECO:0000313" key="7">
    <source>
        <dbReference type="WBParaSite" id="nRc.2.0.1.t22071-RA"/>
    </source>
</evidence>
<name>A0A915J6J8_ROMCU</name>
<dbReference type="Gene3D" id="1.10.3580.10">
    <property type="entry name" value="ATP12 ATPase"/>
    <property type="match status" value="1"/>
</dbReference>
<dbReference type="Pfam" id="PF07542">
    <property type="entry name" value="ATP12"/>
    <property type="match status" value="1"/>
</dbReference>
<evidence type="ECO:0000256" key="1">
    <source>
        <dbReference type="ARBA" id="ARBA00004173"/>
    </source>
</evidence>
<evidence type="ECO:0000256" key="4">
    <source>
        <dbReference type="ARBA" id="ARBA00023128"/>
    </source>
</evidence>
<dbReference type="AlphaFoldDB" id="A0A915J6J8"/>
<dbReference type="GO" id="GO:0005739">
    <property type="term" value="C:mitochondrion"/>
    <property type="evidence" value="ECO:0007669"/>
    <property type="project" value="UniProtKB-SubCell"/>
</dbReference>
<dbReference type="Proteomes" id="UP000887565">
    <property type="component" value="Unplaced"/>
</dbReference>
<comment type="subcellular location">
    <subcellularLocation>
        <location evidence="1">Mitochondrion</location>
    </subcellularLocation>
</comment>
<dbReference type="InterPro" id="IPR023335">
    <property type="entry name" value="ATP12_ortho_dom_sf"/>
</dbReference>
<sequence>MHSFRRFYSTVTRKRFYKDVSVVNSVAPEFSKSNSYEICLDDRKFRTPKRKVLVVPSEPLALAVAHEWSSQKQTVKLSDLHFTSLSVTCTDNPMNKTSSDIVQNILTYFDNDSLLYFNSESESLFELQKKSWMPIIEWANEYFGVKIEPSFTLDGPAIDRLCRRKIEFHLKSYDFWPLIGLEYGVEVVKSSLLTLAVARCRLSVEEAVRLANLEQNFQIERWGKVEWAHDVDFHEQCSRFSAAILFTRWTSAKN</sequence>